<evidence type="ECO:0008006" key="3">
    <source>
        <dbReference type="Google" id="ProtNLM"/>
    </source>
</evidence>
<feature type="transmembrane region" description="Helical" evidence="1">
    <location>
        <begin position="41"/>
        <end position="66"/>
    </location>
</feature>
<gene>
    <name evidence="2" type="ORF">RMR22_24820</name>
</gene>
<evidence type="ECO:0000313" key="2">
    <source>
        <dbReference type="EMBL" id="MDX8305467.1"/>
    </source>
</evidence>
<protein>
    <recommendedName>
        <fullName evidence="3">DUF2061 domain-containing protein</fullName>
    </recommendedName>
</protein>
<sequence>MTNRTKKFACAASWIAVFSVAGYAVVKLTLAVVCWVTGHDLLEAIVGSVASIALVAAIGIESFMWFRDWRAKRLDSHSTS</sequence>
<name>A0AAW9FPF5_9HYPH</name>
<dbReference type="AlphaFoldDB" id="A0AAW9FPF5"/>
<dbReference type="EMBL" id="JAVRAF010000019">
    <property type="protein sequence ID" value="MDX8305467.1"/>
    <property type="molecule type" value="Genomic_DNA"/>
</dbReference>
<accession>A0AAW9FPF5</accession>
<keyword evidence="1" id="KW-1133">Transmembrane helix</keyword>
<dbReference type="RefSeq" id="WP_320203628.1">
    <property type="nucleotide sequence ID" value="NZ_CP192782.1"/>
</dbReference>
<keyword evidence="1" id="KW-0812">Transmembrane</keyword>
<organism evidence="2">
    <name type="scientific">Agrobacterium rosae</name>
    <dbReference type="NCBI Taxonomy" id="1972867"/>
    <lineage>
        <taxon>Bacteria</taxon>
        <taxon>Pseudomonadati</taxon>
        <taxon>Pseudomonadota</taxon>
        <taxon>Alphaproteobacteria</taxon>
        <taxon>Hyphomicrobiales</taxon>
        <taxon>Rhizobiaceae</taxon>
        <taxon>Rhizobium/Agrobacterium group</taxon>
        <taxon>Agrobacterium</taxon>
    </lineage>
</organism>
<keyword evidence="1" id="KW-0472">Membrane</keyword>
<evidence type="ECO:0000256" key="1">
    <source>
        <dbReference type="SAM" id="Phobius"/>
    </source>
</evidence>
<proteinExistence type="predicted"/>
<comment type="caution">
    <text evidence="2">The sequence shown here is derived from an EMBL/GenBank/DDBJ whole genome shotgun (WGS) entry which is preliminary data.</text>
</comment>
<reference evidence="2" key="1">
    <citation type="journal article" date="2023" name="Phytobiomes J">
        <title>Deciphering the key players within the bacterial microbiota associated with aerial crown gall tumors on rhododendron: Insights into the gallobiome.</title>
        <authorList>
            <person name="Kuzmanovic N."/>
            <person name="Nesme J."/>
            <person name="Wolf J."/>
            <person name="Neumann-Schaal M."/>
            <person name="Petersen J."/>
            <person name="Fernandez-Gnecco G."/>
            <person name="Sproeer C."/>
            <person name="Bunk B."/>
            <person name="Overmann J."/>
            <person name="Sorensen S.J."/>
            <person name="Idczak E."/>
            <person name="Smalla K."/>
        </authorList>
    </citation>
    <scope>NUCLEOTIDE SEQUENCE</scope>
    <source>
        <strain evidence="2">Rho-11.1</strain>
    </source>
</reference>